<feature type="compositionally biased region" description="Low complexity" evidence="1">
    <location>
        <begin position="735"/>
        <end position="744"/>
    </location>
</feature>
<feature type="compositionally biased region" description="Polar residues" evidence="1">
    <location>
        <begin position="383"/>
        <end position="393"/>
    </location>
</feature>
<dbReference type="EMBL" id="CP144059">
    <property type="protein sequence ID" value="WWD20711.1"/>
    <property type="molecule type" value="Genomic_DNA"/>
</dbReference>
<organism evidence="2 3">
    <name type="scientific">Kwoniella shandongensis</name>
    <dbReference type="NCBI Taxonomy" id="1734106"/>
    <lineage>
        <taxon>Eukaryota</taxon>
        <taxon>Fungi</taxon>
        <taxon>Dikarya</taxon>
        <taxon>Basidiomycota</taxon>
        <taxon>Agaricomycotina</taxon>
        <taxon>Tremellomycetes</taxon>
        <taxon>Tremellales</taxon>
        <taxon>Cryptococcaceae</taxon>
        <taxon>Kwoniella</taxon>
    </lineage>
</organism>
<dbReference type="GeneID" id="43587329"/>
<dbReference type="KEGG" id="ksn:43587329"/>
<feature type="compositionally biased region" description="Polar residues" evidence="1">
    <location>
        <begin position="130"/>
        <end position="148"/>
    </location>
</feature>
<reference evidence="2" key="1">
    <citation type="submission" date="2017-08" db="EMBL/GenBank/DDBJ databases">
        <authorList>
            <person name="Cuomo C."/>
            <person name="Billmyre B."/>
            <person name="Heitman J."/>
        </authorList>
    </citation>
    <scope>NUCLEOTIDE SEQUENCE</scope>
    <source>
        <strain evidence="2">CBS 12478</strain>
    </source>
</reference>
<feature type="compositionally biased region" description="Basic and acidic residues" evidence="1">
    <location>
        <begin position="546"/>
        <end position="559"/>
    </location>
</feature>
<feature type="compositionally biased region" description="Basic and acidic residues" evidence="1">
    <location>
        <begin position="366"/>
        <end position="378"/>
    </location>
</feature>
<feature type="compositionally biased region" description="Polar residues" evidence="1">
    <location>
        <begin position="171"/>
        <end position="180"/>
    </location>
</feature>
<proteinExistence type="predicted"/>
<feature type="compositionally biased region" description="Polar residues" evidence="1">
    <location>
        <begin position="1"/>
        <end position="11"/>
    </location>
</feature>
<evidence type="ECO:0000256" key="1">
    <source>
        <dbReference type="SAM" id="MobiDB-lite"/>
    </source>
</evidence>
<feature type="compositionally biased region" description="Basic and acidic residues" evidence="1">
    <location>
        <begin position="829"/>
        <end position="868"/>
    </location>
</feature>
<feature type="compositionally biased region" description="Low complexity" evidence="1">
    <location>
        <begin position="566"/>
        <end position="582"/>
    </location>
</feature>
<protein>
    <submittedName>
        <fullName evidence="2">Uncharacterized protein</fullName>
    </submittedName>
</protein>
<feature type="compositionally biased region" description="Low complexity" evidence="1">
    <location>
        <begin position="26"/>
        <end position="38"/>
    </location>
</feature>
<feature type="compositionally biased region" description="Polar residues" evidence="1">
    <location>
        <begin position="587"/>
        <end position="596"/>
    </location>
</feature>
<feature type="region of interest" description="Disordered" evidence="1">
    <location>
        <begin position="1"/>
        <end position="663"/>
    </location>
</feature>
<feature type="compositionally biased region" description="Polar residues" evidence="1">
    <location>
        <begin position="807"/>
        <end position="826"/>
    </location>
</feature>
<feature type="compositionally biased region" description="Polar residues" evidence="1">
    <location>
        <begin position="628"/>
        <end position="637"/>
    </location>
</feature>
<accession>A0A5M6C3H5</accession>
<dbReference type="OrthoDB" id="2575080at2759"/>
<feature type="compositionally biased region" description="Polar residues" evidence="1">
    <location>
        <begin position="711"/>
        <end position="734"/>
    </location>
</feature>
<feature type="compositionally biased region" description="Low complexity" evidence="1">
    <location>
        <begin position="288"/>
        <end position="306"/>
    </location>
</feature>
<feature type="region of interest" description="Disordered" evidence="1">
    <location>
        <begin position="787"/>
        <end position="868"/>
    </location>
</feature>
<evidence type="ECO:0000313" key="3">
    <source>
        <dbReference type="Proteomes" id="UP000322225"/>
    </source>
</evidence>
<feature type="compositionally biased region" description="Basic and acidic residues" evidence="1">
    <location>
        <begin position="342"/>
        <end position="354"/>
    </location>
</feature>
<feature type="compositionally biased region" description="Basic and acidic residues" evidence="1">
    <location>
        <begin position="110"/>
        <end position="129"/>
    </location>
</feature>
<feature type="compositionally biased region" description="Low complexity" evidence="1">
    <location>
        <begin position="184"/>
        <end position="207"/>
    </location>
</feature>
<dbReference type="Proteomes" id="UP000322225">
    <property type="component" value="Chromosome 9"/>
</dbReference>
<sequence>MEDDGSSQLPPTNDIIDGATFFAGLTSTPSAGPGPSSSRHVASISRNRPSASQISTFNRPRSNKSIAPPIIPHRATTQHRNRAPPPAIGRGPLNDETIDLTLFDTDDDESPKKDKGKGRSENKMVKQLDDSSSVESIVCLGTTNSSNSKGKDQIGRGKDRIVQTRIVANRPGQSSTSTCSIKKIGSTQTASRSSSTQNQSIASSSAIPHRRVPLSSTQRIPSGSARRPTTVDPSLASRSISMTTSERAATHRALVTSSQKRTSTSANGVTKPIQMTNSPRPQQRSKDSLPTASSSSKPSIVPSSLSRAHTPVSQMKSNSPLPNQSPARPVAKSTTPRPTTADWEKMRARADSARLESPGKIASPSLDRRDERRSRVELETSPLKKSTSFSDIHTPSLAGPSSASSGSQKPLLLTTTTKPTPPRSDSRANFAMASASPKAVRPKPSVPVTLNHHDDDDESYRPKTNGVPQIWQPKLVDSPNHRPSRARPPPGAYEIPAADTPISEWPRSNSTHGAEGFKRAKDKEKEKKIEPTIATQTLVQKRAKVEKKPVVHQQKKEDSVPLSRISSGDSSLTPLSSVSGSPIKRSISPSKLQEASRSPHVKKLTTDQWEEEARKRALGLRGLDDQKASFTPANDTGGSEIPNGAPLDGTQASSQKPAAVEIAEEPVDILAQFEDYDWAAEVPTVGENDSNTAKNALQIDISHTPVPATPRKSSQQHPTPSRAQPTTPRTSQKRPPSASPLSSSAHKRRLLNEQWEEMLREETAAKEAEAEKARLRAEAVRRKMEEIAREDEAVAEEPDDIGALFASKSSESPQKRTTANSSSAVQSVRLREQERAAKVEADRQARRNRSVEAARQAERAIEDKKRKAESRMFNNLVKNAEQGAMFEDVLRDLDQEEGAEAYPTPDSEKLDEDENDAEEVREMMDVEGGEGEAEEWDLDEMAGKLRDDGMEVDEGLLRDAKAGRMGGFADEKLEWEGFWRSEHVAPSDSPAVPELDIDSNDPVLDILKKSAAGNDAATLTSIISSGVLDAIDLGDNHTAVCEWLFSSVLQSTDPQWTSVATTALLSRTRVGGFFGQDMSNRVVAMLQTLGGRPSILFAGPTYEEDVTPFVEGMAVVDRDSACILLCHLISTNAKYHPEVSKEANWLIPILLPLSVDPSTSETLKRFISDAIESLIIVTVRMEDDDNKMRAIARNVHWVTKSYSLAVGAAVLEDLGERTAGNRDVHRWLGMEYLVPGSLDEMNTMDTEPIAPPIPHLLRGVQVIYDALSSSEPNWSDINHLVTFLYAAMSDIDKVVEMYPPTMNMEKGVKELMAEHPLEEVRVLIRQSRDRISDQSDGSRKALVKARLHQLLEISRLVLQLSLKKRLRAKSVGKGLKLGKGGQARLDFGKKVSAS</sequence>
<feature type="compositionally biased region" description="Polar residues" evidence="1">
    <location>
        <begin position="44"/>
        <end position="65"/>
    </location>
</feature>
<feature type="compositionally biased region" description="Basic and acidic residues" evidence="1">
    <location>
        <begin position="515"/>
        <end position="530"/>
    </location>
</feature>
<name>A0A5M6C3H5_9TREE</name>
<feature type="compositionally biased region" description="Basic and acidic residues" evidence="1">
    <location>
        <begin position="149"/>
        <end position="162"/>
    </location>
</feature>
<feature type="compositionally biased region" description="Polar residues" evidence="1">
    <location>
        <begin position="236"/>
        <end position="247"/>
    </location>
</feature>
<feature type="compositionally biased region" description="Polar residues" evidence="1">
    <location>
        <begin position="311"/>
        <end position="338"/>
    </location>
</feature>
<feature type="compositionally biased region" description="Polar residues" evidence="1">
    <location>
        <begin position="255"/>
        <end position="282"/>
    </location>
</feature>
<feature type="region of interest" description="Disordered" evidence="1">
    <location>
        <begin position="682"/>
        <end position="754"/>
    </location>
</feature>
<gene>
    <name evidence="2" type="ORF">CI109_105187</name>
</gene>
<reference evidence="2" key="2">
    <citation type="submission" date="2024-01" db="EMBL/GenBank/DDBJ databases">
        <title>Comparative genomics of Cryptococcus and Kwoniella reveals pathogenesis evolution and contrasting modes of karyotype evolution via chromosome fusion or intercentromeric recombination.</title>
        <authorList>
            <person name="Coelho M.A."/>
            <person name="David-Palma M."/>
            <person name="Shea T."/>
            <person name="Bowers K."/>
            <person name="McGinley-Smith S."/>
            <person name="Mohammad A.W."/>
            <person name="Gnirke A."/>
            <person name="Yurkov A.M."/>
            <person name="Nowrousian M."/>
            <person name="Sun S."/>
            <person name="Cuomo C.A."/>
            <person name="Heitman J."/>
        </authorList>
    </citation>
    <scope>NUCLEOTIDE SEQUENCE</scope>
    <source>
        <strain evidence="2">CBS 12478</strain>
    </source>
</reference>
<dbReference type="RefSeq" id="XP_031862532.1">
    <property type="nucleotide sequence ID" value="XM_032003210.1"/>
</dbReference>
<feature type="region of interest" description="Disordered" evidence="1">
    <location>
        <begin position="892"/>
        <end position="917"/>
    </location>
</feature>
<keyword evidence="3" id="KW-1185">Reference proteome</keyword>
<feature type="compositionally biased region" description="Low complexity" evidence="1">
    <location>
        <begin position="395"/>
        <end position="418"/>
    </location>
</feature>
<evidence type="ECO:0000313" key="2">
    <source>
        <dbReference type="EMBL" id="WWD20711.1"/>
    </source>
</evidence>